<comment type="subcellular location">
    <subcellularLocation>
        <location evidence="1 7">Cytoplasm</location>
    </subcellularLocation>
</comment>
<dbReference type="InterPro" id="IPR006543">
    <property type="entry name" value="Histidinol-phos"/>
</dbReference>
<protein>
    <recommendedName>
        <fullName evidence="6 7">D,D-heptose 1,7-bisphosphate phosphatase</fullName>
        <ecNumber evidence="7">3.1.3.-</ecNumber>
    </recommendedName>
</protein>
<dbReference type="PIRSF" id="PIRSF004682">
    <property type="entry name" value="GmhB"/>
    <property type="match status" value="1"/>
</dbReference>
<sequence length="198" mass="21964">MRKAIFIDKDGTLIRNVPYNVDPDKIQLEHFAIEGLRLLQQKGYLIVVISNQAGVAHGYFSEDALQPVIGTVRRLLADGGIRLDGFYYCPHHPAGKVEPFAASCTCRKPAPGMIIRAAIDLDISLGESWMIGDILHDVEAGNRAGCQSILINNGNETEWVINPNSRPEYIVKDLLEAATMIANHSTTNHSTWNSYIRH</sequence>
<evidence type="ECO:0000256" key="4">
    <source>
        <dbReference type="ARBA" id="ARBA00022801"/>
    </source>
</evidence>
<keyword evidence="2 7" id="KW-0963">Cytoplasm</keyword>
<keyword evidence="9" id="KW-1185">Reference proteome</keyword>
<dbReference type="InterPro" id="IPR023214">
    <property type="entry name" value="HAD_sf"/>
</dbReference>
<dbReference type="InterPro" id="IPR006549">
    <property type="entry name" value="HAD-SF_hydro_IIIA"/>
</dbReference>
<keyword evidence="3" id="KW-0479">Metal-binding</keyword>
<keyword evidence="5 7" id="KW-0119">Carbohydrate metabolism</keyword>
<gene>
    <name evidence="8" type="ORF">K1Y79_00330</name>
</gene>
<evidence type="ECO:0000256" key="1">
    <source>
        <dbReference type="ARBA" id="ARBA00004496"/>
    </source>
</evidence>
<proteinExistence type="inferred from homology"/>
<dbReference type="Gene3D" id="3.40.50.1000">
    <property type="entry name" value="HAD superfamily/HAD-like"/>
    <property type="match status" value="1"/>
</dbReference>
<dbReference type="NCBIfam" id="TIGR01662">
    <property type="entry name" value="HAD-SF-IIIA"/>
    <property type="match status" value="1"/>
</dbReference>
<dbReference type="InterPro" id="IPR004446">
    <property type="entry name" value="Heptose_bisP_phosphatase"/>
</dbReference>
<evidence type="ECO:0000313" key="8">
    <source>
        <dbReference type="EMBL" id="MBW8682763.1"/>
    </source>
</evidence>
<organism evidence="8 9">
    <name type="scientific">Chitinophaga rhizophila</name>
    <dbReference type="NCBI Taxonomy" id="2866212"/>
    <lineage>
        <taxon>Bacteria</taxon>
        <taxon>Pseudomonadati</taxon>
        <taxon>Bacteroidota</taxon>
        <taxon>Chitinophagia</taxon>
        <taxon>Chitinophagales</taxon>
        <taxon>Chitinophagaceae</taxon>
        <taxon>Chitinophaga</taxon>
    </lineage>
</organism>
<evidence type="ECO:0000256" key="6">
    <source>
        <dbReference type="ARBA" id="ARBA00031828"/>
    </source>
</evidence>
<dbReference type="SUPFAM" id="SSF56784">
    <property type="entry name" value="HAD-like"/>
    <property type="match status" value="1"/>
</dbReference>
<keyword evidence="4 7" id="KW-0378">Hydrolase</keyword>
<dbReference type="Proteomes" id="UP000812961">
    <property type="component" value="Unassembled WGS sequence"/>
</dbReference>
<dbReference type="EMBL" id="JAICCF010000001">
    <property type="protein sequence ID" value="MBW8682763.1"/>
    <property type="molecule type" value="Genomic_DNA"/>
</dbReference>
<evidence type="ECO:0000256" key="5">
    <source>
        <dbReference type="ARBA" id="ARBA00023277"/>
    </source>
</evidence>
<evidence type="ECO:0000256" key="2">
    <source>
        <dbReference type="ARBA" id="ARBA00022490"/>
    </source>
</evidence>
<dbReference type="GO" id="GO:0016787">
    <property type="term" value="F:hydrolase activity"/>
    <property type="evidence" value="ECO:0007669"/>
    <property type="project" value="UniProtKB-KW"/>
</dbReference>
<name>A0ABS7G535_9BACT</name>
<evidence type="ECO:0000313" key="9">
    <source>
        <dbReference type="Proteomes" id="UP000812961"/>
    </source>
</evidence>
<reference evidence="8 9" key="1">
    <citation type="submission" date="2021-08" db="EMBL/GenBank/DDBJ databases">
        <title>The genome sequence of Chitinophaga sp. B61.</title>
        <authorList>
            <person name="Zhang X."/>
        </authorList>
    </citation>
    <scope>NUCLEOTIDE SEQUENCE [LARGE SCALE GENOMIC DNA]</scope>
    <source>
        <strain evidence="8 9">B61</strain>
    </source>
</reference>
<dbReference type="NCBIfam" id="TIGR01656">
    <property type="entry name" value="Histidinol-ppas"/>
    <property type="match status" value="1"/>
</dbReference>
<dbReference type="InterPro" id="IPR036412">
    <property type="entry name" value="HAD-like_sf"/>
</dbReference>
<dbReference type="RefSeq" id="WP_220248002.1">
    <property type="nucleotide sequence ID" value="NZ_JAICCF010000001.1"/>
</dbReference>
<dbReference type="CDD" id="cd07503">
    <property type="entry name" value="HAD_HisB-N"/>
    <property type="match status" value="1"/>
</dbReference>
<dbReference type="Pfam" id="PF13242">
    <property type="entry name" value="Hydrolase_like"/>
    <property type="match status" value="1"/>
</dbReference>
<comment type="caution">
    <text evidence="8">The sequence shown here is derived from an EMBL/GenBank/DDBJ whole genome shotgun (WGS) entry which is preliminary data.</text>
</comment>
<evidence type="ECO:0000256" key="7">
    <source>
        <dbReference type="PIRNR" id="PIRNR004682"/>
    </source>
</evidence>
<accession>A0ABS7G535</accession>
<dbReference type="PANTHER" id="PTHR42891">
    <property type="entry name" value="D-GLYCERO-BETA-D-MANNO-HEPTOSE-1,7-BISPHOSPHATE 7-PHOSPHATASE"/>
    <property type="match status" value="1"/>
</dbReference>
<dbReference type="PANTHER" id="PTHR42891:SF1">
    <property type="entry name" value="D-GLYCERO-BETA-D-MANNO-HEPTOSE-1,7-BISPHOSPHATE 7-PHOSPHATASE"/>
    <property type="match status" value="1"/>
</dbReference>
<comment type="similarity">
    <text evidence="7">Belongs to the gmhB family.</text>
</comment>
<evidence type="ECO:0000256" key="3">
    <source>
        <dbReference type="ARBA" id="ARBA00022723"/>
    </source>
</evidence>
<dbReference type="EC" id="3.1.3.-" evidence="7"/>